<dbReference type="EMBL" id="BSSU01000015">
    <property type="protein sequence ID" value="GLX83396.1"/>
    <property type="molecule type" value="Genomic_DNA"/>
</dbReference>
<dbReference type="Gene3D" id="3.40.50.300">
    <property type="entry name" value="P-loop containing nucleotide triphosphate hydrolases"/>
    <property type="match status" value="1"/>
</dbReference>
<sequence length="72" mass="8082">MKKEVVVASSLCVRFNNQTVLDDVNFSVGEGEVFALLDGNGALTSLLQTFGYVIYLSIFLIFICYQQFIEFC</sequence>
<feature type="transmembrane region" description="Helical" evidence="1">
    <location>
        <begin position="46"/>
        <end position="65"/>
    </location>
</feature>
<name>A0ABQ6H5H2_9GAMM</name>
<accession>A0ABQ6H5H2</accession>
<evidence type="ECO:0000313" key="2">
    <source>
        <dbReference type="EMBL" id="GLX83396.1"/>
    </source>
</evidence>
<gene>
    <name evidence="2" type="ORF">theurythT_28490</name>
</gene>
<evidence type="ECO:0000256" key="1">
    <source>
        <dbReference type="SAM" id="Phobius"/>
    </source>
</evidence>
<dbReference type="RefSeq" id="WP_284208830.1">
    <property type="nucleotide sequence ID" value="NZ_BSSU01000015.1"/>
</dbReference>
<protein>
    <recommendedName>
        <fullName evidence="4">ABC transporter ATP-binding protein</fullName>
    </recommendedName>
</protein>
<proteinExistence type="predicted"/>
<evidence type="ECO:0000313" key="3">
    <source>
        <dbReference type="Proteomes" id="UP001157133"/>
    </source>
</evidence>
<dbReference type="SUPFAM" id="SSF52540">
    <property type="entry name" value="P-loop containing nucleoside triphosphate hydrolases"/>
    <property type="match status" value="1"/>
</dbReference>
<keyword evidence="1" id="KW-0812">Transmembrane</keyword>
<keyword evidence="3" id="KW-1185">Reference proteome</keyword>
<dbReference type="InterPro" id="IPR027417">
    <property type="entry name" value="P-loop_NTPase"/>
</dbReference>
<reference evidence="2 3" key="1">
    <citation type="submission" date="2023-03" db="EMBL/GenBank/DDBJ databases">
        <title>Draft genome sequence of Thalassotalea eurytherma JCM 18482T.</title>
        <authorList>
            <person name="Sawabe T."/>
        </authorList>
    </citation>
    <scope>NUCLEOTIDE SEQUENCE [LARGE SCALE GENOMIC DNA]</scope>
    <source>
        <strain evidence="2 3">JCM 18482</strain>
    </source>
</reference>
<dbReference type="Proteomes" id="UP001157133">
    <property type="component" value="Unassembled WGS sequence"/>
</dbReference>
<comment type="caution">
    <text evidence="2">The sequence shown here is derived from an EMBL/GenBank/DDBJ whole genome shotgun (WGS) entry which is preliminary data.</text>
</comment>
<keyword evidence="1" id="KW-0472">Membrane</keyword>
<organism evidence="2 3">
    <name type="scientific">Thalassotalea eurytherma</name>
    <dbReference type="NCBI Taxonomy" id="1144278"/>
    <lineage>
        <taxon>Bacteria</taxon>
        <taxon>Pseudomonadati</taxon>
        <taxon>Pseudomonadota</taxon>
        <taxon>Gammaproteobacteria</taxon>
        <taxon>Alteromonadales</taxon>
        <taxon>Colwelliaceae</taxon>
        <taxon>Thalassotalea</taxon>
    </lineage>
</organism>
<evidence type="ECO:0008006" key="4">
    <source>
        <dbReference type="Google" id="ProtNLM"/>
    </source>
</evidence>
<keyword evidence="1" id="KW-1133">Transmembrane helix</keyword>